<protein>
    <submittedName>
        <fullName evidence="3">Imidazolonepropionase-like amidohydrolase</fullName>
    </submittedName>
</protein>
<dbReference type="InterPro" id="IPR051781">
    <property type="entry name" value="Metallo-dep_Hydrolase"/>
</dbReference>
<dbReference type="GO" id="GO:0016810">
    <property type="term" value="F:hydrolase activity, acting on carbon-nitrogen (but not peptide) bonds"/>
    <property type="evidence" value="ECO:0007669"/>
    <property type="project" value="InterPro"/>
</dbReference>
<keyword evidence="3" id="KW-0378">Hydrolase</keyword>
<dbReference type="EMBL" id="SLXM01000002">
    <property type="protein sequence ID" value="TCP26873.1"/>
    <property type="molecule type" value="Genomic_DNA"/>
</dbReference>
<dbReference type="InterPro" id="IPR011059">
    <property type="entry name" value="Metal-dep_hydrolase_composite"/>
</dbReference>
<gene>
    <name evidence="3" type="ORF">EV195_102215</name>
</gene>
<comment type="caution">
    <text evidence="3">The sequence shown here is derived from an EMBL/GenBank/DDBJ whole genome shotgun (WGS) entry which is preliminary data.</text>
</comment>
<dbReference type="AlphaFoldDB" id="A0A4R2NXF3"/>
<name>A0A4R2NXF3_9FLAO</name>
<dbReference type="SUPFAM" id="SSF51556">
    <property type="entry name" value="Metallo-dependent hydrolases"/>
    <property type="match status" value="1"/>
</dbReference>
<reference evidence="3 4" key="1">
    <citation type="submission" date="2019-03" db="EMBL/GenBank/DDBJ databases">
        <title>Genomic Encyclopedia of Type Strains, Phase IV (KMG-IV): sequencing the most valuable type-strain genomes for metagenomic binning, comparative biology and taxonomic classification.</title>
        <authorList>
            <person name="Goeker M."/>
        </authorList>
    </citation>
    <scope>NUCLEOTIDE SEQUENCE [LARGE SCALE GENOMIC DNA]</scope>
    <source>
        <strain evidence="3 4">DSM 14836</strain>
    </source>
</reference>
<dbReference type="PANTHER" id="PTHR43135">
    <property type="entry name" value="ALPHA-D-RIBOSE 1-METHYLPHOSPHONATE 5-TRIPHOSPHATE DIPHOSPHATASE"/>
    <property type="match status" value="1"/>
</dbReference>
<dbReference type="CDD" id="cd01299">
    <property type="entry name" value="Met_dep_hydrolase_A"/>
    <property type="match status" value="1"/>
</dbReference>
<keyword evidence="4" id="KW-1185">Reference proteome</keyword>
<proteinExistence type="predicted"/>
<evidence type="ECO:0000313" key="4">
    <source>
        <dbReference type="Proteomes" id="UP000294564"/>
    </source>
</evidence>
<dbReference type="InterPro" id="IPR032466">
    <property type="entry name" value="Metal_Hydrolase"/>
</dbReference>
<evidence type="ECO:0000256" key="1">
    <source>
        <dbReference type="SAM" id="MobiDB-lite"/>
    </source>
</evidence>
<dbReference type="InterPro" id="IPR057744">
    <property type="entry name" value="OTAase-like"/>
</dbReference>
<dbReference type="InterPro" id="IPR006680">
    <property type="entry name" value="Amidohydro-rel"/>
</dbReference>
<evidence type="ECO:0000313" key="3">
    <source>
        <dbReference type="EMBL" id="TCP26873.1"/>
    </source>
</evidence>
<dbReference type="Gene3D" id="2.30.40.10">
    <property type="entry name" value="Urease, subunit C, domain 1"/>
    <property type="match status" value="1"/>
</dbReference>
<sequence length="427" mass="46237">MRKILLLCLFVFSTISLFGQTTYILCGKLIDTKSGTIKSKQTIVVQENKISNVIDGYVIPRSKTDKLIDLKNKVVMPGLIDMHVHIENEFGPRTRLDRYVLDEADVAFNSVGFAKTTLLKGFTTVRDLGGTGVNISIRKAIDAGKIPGPRVFTAGKSLATTGGHADPTNGSRRVLIGDPGPKEGIVNSVEDAKKAVRQRYKNGADCIKITATGGVLSVAKSGDNPQFTVEEIKAICETAKDYGMHVAAHAHGDEGMQRAIIGGVKTIEHGTYMSEATMDLMKKHDVYLVPTITAGKEVEEKAKVKGYYPEIVVPKALAVGPQIQGTFKKAYKRGVGIAFGTDAGVFKHGNNGKEFGYMVEAGMPAMETIQSATITNAKILKMDTEIGQIAKGFYADIIAVDEDPTKNIKTMEKVVFVMKNGVVYKKE</sequence>
<dbReference type="PANTHER" id="PTHR43135:SF3">
    <property type="entry name" value="ALPHA-D-RIBOSE 1-METHYLPHOSPHONATE 5-TRIPHOSPHATE DIPHOSPHATASE"/>
    <property type="match status" value="1"/>
</dbReference>
<dbReference type="Proteomes" id="UP000294564">
    <property type="component" value="Unassembled WGS sequence"/>
</dbReference>
<dbReference type="Pfam" id="PF01979">
    <property type="entry name" value="Amidohydro_1"/>
    <property type="match status" value="1"/>
</dbReference>
<dbReference type="Gene3D" id="3.20.20.140">
    <property type="entry name" value="Metal-dependent hydrolases"/>
    <property type="match status" value="1"/>
</dbReference>
<feature type="domain" description="Amidohydrolase-related" evidence="2">
    <location>
        <begin position="74"/>
        <end position="422"/>
    </location>
</feature>
<dbReference type="RefSeq" id="WP_132793696.1">
    <property type="nucleotide sequence ID" value="NZ_SLXM01000002.1"/>
</dbReference>
<dbReference type="OrthoDB" id="9797498at2"/>
<organism evidence="3 4">
    <name type="scientific">Tenacibaculum skagerrakense</name>
    <dbReference type="NCBI Taxonomy" id="186571"/>
    <lineage>
        <taxon>Bacteria</taxon>
        <taxon>Pseudomonadati</taxon>
        <taxon>Bacteroidota</taxon>
        <taxon>Flavobacteriia</taxon>
        <taxon>Flavobacteriales</taxon>
        <taxon>Flavobacteriaceae</taxon>
        <taxon>Tenacibaculum</taxon>
    </lineage>
</organism>
<evidence type="ECO:0000259" key="2">
    <source>
        <dbReference type="Pfam" id="PF01979"/>
    </source>
</evidence>
<feature type="region of interest" description="Disordered" evidence="1">
    <location>
        <begin position="160"/>
        <end position="181"/>
    </location>
</feature>
<accession>A0A4R2NXF3</accession>
<dbReference type="SUPFAM" id="SSF51338">
    <property type="entry name" value="Composite domain of metallo-dependent hydrolases"/>
    <property type="match status" value="1"/>
</dbReference>